<sequence>MRRLLCAKALRGFGDGFVSLLLPAYLLELGWTPFQVGLVATTTLLGSGLLTLAAGLLGQRLGHQRLLLAASTLMAATGVGVSSFSGFWPLMVVAFVGTLNPSGGDTSVFLPAEHALLAQSAEGKARTAAFARYSLVGSLSAAAGALAAAVPAFLSRHSGLPLLASLQGMFLLYAVLGIGVAILYRGLRTQSVVDANPQQPAGLGPSRRRVYTLAALFSLDALGGGFVVQSLLALWLFQRFGLSLEAAASIFFWTGVLTAFSYLVAARIADRIGLVRTMVYTHLPSSLCLIAMPFCTGLGCAIALLLVRSALSQMDVPTRSSYVMAIVTPAERSAAASVTSVPRSLAATASPVLAGYLLGLSSFGWPLVVGGALKIVYDLLLLAMFRRVHPPEEDQVSRCTVPSRKC</sequence>
<feature type="transmembrane region" description="Helical" evidence="4">
    <location>
        <begin position="213"/>
        <end position="237"/>
    </location>
</feature>
<dbReference type="PROSITE" id="PS50850">
    <property type="entry name" value="MFS"/>
    <property type="match status" value="1"/>
</dbReference>
<evidence type="ECO:0000313" key="7">
    <source>
        <dbReference type="Proteomes" id="UP000298180"/>
    </source>
</evidence>
<organism evidence="6 7">
    <name type="scientific">Ramlibacter henchirensis</name>
    <dbReference type="NCBI Taxonomy" id="204072"/>
    <lineage>
        <taxon>Bacteria</taxon>
        <taxon>Pseudomonadati</taxon>
        <taxon>Pseudomonadota</taxon>
        <taxon>Betaproteobacteria</taxon>
        <taxon>Burkholderiales</taxon>
        <taxon>Comamonadaceae</taxon>
        <taxon>Ramlibacter</taxon>
    </lineage>
</organism>
<evidence type="ECO:0000259" key="5">
    <source>
        <dbReference type="PROSITE" id="PS50850"/>
    </source>
</evidence>
<feature type="transmembrane region" description="Helical" evidence="4">
    <location>
        <begin position="243"/>
        <end position="265"/>
    </location>
</feature>
<dbReference type="AlphaFoldDB" id="A0A4Z0BV04"/>
<evidence type="ECO:0000313" key="6">
    <source>
        <dbReference type="EMBL" id="TFZ03146.1"/>
    </source>
</evidence>
<evidence type="ECO:0000256" key="3">
    <source>
        <dbReference type="ARBA" id="ARBA00023136"/>
    </source>
</evidence>
<dbReference type="Pfam" id="PF07690">
    <property type="entry name" value="MFS_1"/>
    <property type="match status" value="1"/>
</dbReference>
<dbReference type="InterPro" id="IPR020846">
    <property type="entry name" value="MFS_dom"/>
</dbReference>
<dbReference type="EMBL" id="SMLM01000002">
    <property type="protein sequence ID" value="TFZ03146.1"/>
    <property type="molecule type" value="Genomic_DNA"/>
</dbReference>
<dbReference type="Proteomes" id="UP000298180">
    <property type="component" value="Unassembled WGS sequence"/>
</dbReference>
<feature type="transmembrane region" description="Helical" evidence="4">
    <location>
        <begin position="160"/>
        <end position="184"/>
    </location>
</feature>
<keyword evidence="1 4" id="KW-0812">Transmembrane</keyword>
<dbReference type="PANTHER" id="PTHR23520">
    <property type="entry name" value="TRANSPORTER, PUTATIVE (AFU_ORTHOLOGUE AFUA_3G04000)-RELATED"/>
    <property type="match status" value="1"/>
</dbReference>
<dbReference type="PANTHER" id="PTHR23520:SF5">
    <property type="entry name" value="TRANSPORTER, PUTATIVE (AFU_ORTHOLOGUE AFUA_3G04000)-RELATED"/>
    <property type="match status" value="1"/>
</dbReference>
<dbReference type="Gene3D" id="1.20.1250.20">
    <property type="entry name" value="MFS general substrate transporter like domains"/>
    <property type="match status" value="2"/>
</dbReference>
<evidence type="ECO:0000256" key="4">
    <source>
        <dbReference type="SAM" id="Phobius"/>
    </source>
</evidence>
<keyword evidence="2 4" id="KW-1133">Transmembrane helix</keyword>
<feature type="domain" description="Major facilitator superfamily (MFS) profile" evidence="5">
    <location>
        <begin position="1"/>
        <end position="389"/>
    </location>
</feature>
<comment type="caution">
    <text evidence="6">The sequence shown here is derived from an EMBL/GenBank/DDBJ whole genome shotgun (WGS) entry which is preliminary data.</text>
</comment>
<feature type="transmembrane region" description="Helical" evidence="4">
    <location>
        <begin position="286"/>
        <end position="307"/>
    </location>
</feature>
<feature type="transmembrane region" description="Helical" evidence="4">
    <location>
        <begin position="133"/>
        <end position="154"/>
    </location>
</feature>
<dbReference type="InterPro" id="IPR036259">
    <property type="entry name" value="MFS_trans_sf"/>
</dbReference>
<accession>A0A4Z0BV04</accession>
<gene>
    <name evidence="6" type="ORF">EZ313_15550</name>
</gene>
<dbReference type="OrthoDB" id="8526297at2"/>
<reference evidence="6 7" key="1">
    <citation type="submission" date="2019-03" db="EMBL/GenBank/DDBJ databases">
        <title>Ramlibacter henchirensis DSM 14656, whole genome shotgun sequence.</title>
        <authorList>
            <person name="Zhang X."/>
            <person name="Feng G."/>
            <person name="Zhu H."/>
        </authorList>
    </citation>
    <scope>NUCLEOTIDE SEQUENCE [LARGE SCALE GENOMIC DNA]</scope>
    <source>
        <strain evidence="6 7">DSM 14656</strain>
    </source>
</reference>
<evidence type="ECO:0000256" key="1">
    <source>
        <dbReference type="ARBA" id="ARBA00022692"/>
    </source>
</evidence>
<dbReference type="SUPFAM" id="SSF103473">
    <property type="entry name" value="MFS general substrate transporter"/>
    <property type="match status" value="1"/>
</dbReference>
<keyword evidence="7" id="KW-1185">Reference proteome</keyword>
<proteinExistence type="predicted"/>
<dbReference type="GO" id="GO:0022857">
    <property type="term" value="F:transmembrane transporter activity"/>
    <property type="evidence" value="ECO:0007669"/>
    <property type="project" value="InterPro"/>
</dbReference>
<name>A0A4Z0BV04_9BURK</name>
<feature type="transmembrane region" description="Helical" evidence="4">
    <location>
        <begin position="37"/>
        <end position="57"/>
    </location>
</feature>
<evidence type="ECO:0000256" key="2">
    <source>
        <dbReference type="ARBA" id="ARBA00022989"/>
    </source>
</evidence>
<keyword evidence="3 4" id="KW-0472">Membrane</keyword>
<feature type="transmembrane region" description="Helical" evidence="4">
    <location>
        <begin position="353"/>
        <end position="377"/>
    </location>
</feature>
<protein>
    <submittedName>
        <fullName evidence="6">MFS transporter</fullName>
    </submittedName>
</protein>
<feature type="transmembrane region" description="Helical" evidence="4">
    <location>
        <begin position="66"/>
        <end position="84"/>
    </location>
</feature>
<dbReference type="InterPro" id="IPR011701">
    <property type="entry name" value="MFS"/>
</dbReference>